<dbReference type="RefSeq" id="WP_305173372.1">
    <property type="nucleotide sequence ID" value="NZ_JAUUDS010000005.1"/>
</dbReference>
<accession>A0ABT9ELJ1</accession>
<feature type="domain" description="Peptidase C39" evidence="2">
    <location>
        <begin position="61"/>
        <end position="191"/>
    </location>
</feature>
<name>A0ABT9ELJ1_9SPHN</name>
<keyword evidence="1" id="KW-0732">Signal</keyword>
<dbReference type="PROSITE" id="PS50990">
    <property type="entry name" value="PEPTIDASE_C39"/>
    <property type="match status" value="1"/>
</dbReference>
<reference evidence="3 4" key="1">
    <citation type="submission" date="2023-07" db="EMBL/GenBank/DDBJ databases">
        <authorList>
            <person name="Kim M.K."/>
        </authorList>
    </citation>
    <scope>NUCLEOTIDE SEQUENCE [LARGE SCALE GENOMIC DNA]</scope>
    <source>
        <strain evidence="3 4">KR1UV-12</strain>
    </source>
</reference>
<keyword evidence="4" id="KW-1185">Reference proteome</keyword>
<evidence type="ECO:0000256" key="1">
    <source>
        <dbReference type="SAM" id="SignalP"/>
    </source>
</evidence>
<dbReference type="Proteomes" id="UP001230685">
    <property type="component" value="Unassembled WGS sequence"/>
</dbReference>
<dbReference type="InterPro" id="IPR005074">
    <property type="entry name" value="Peptidase_C39"/>
</dbReference>
<dbReference type="CDD" id="cd02423">
    <property type="entry name" value="Peptidase_C39G"/>
    <property type="match status" value="1"/>
</dbReference>
<proteinExistence type="predicted"/>
<feature type="chain" id="PRO_5047217880" evidence="1">
    <location>
        <begin position="25"/>
        <end position="239"/>
    </location>
</feature>
<dbReference type="PROSITE" id="PS51257">
    <property type="entry name" value="PROKAR_LIPOPROTEIN"/>
    <property type="match status" value="1"/>
</dbReference>
<evidence type="ECO:0000313" key="4">
    <source>
        <dbReference type="Proteomes" id="UP001230685"/>
    </source>
</evidence>
<comment type="caution">
    <text evidence="3">The sequence shown here is derived from an EMBL/GenBank/DDBJ whole genome shotgun (WGS) entry which is preliminary data.</text>
</comment>
<evidence type="ECO:0000259" key="2">
    <source>
        <dbReference type="PROSITE" id="PS50990"/>
    </source>
</evidence>
<evidence type="ECO:0000313" key="3">
    <source>
        <dbReference type="EMBL" id="MDP1027658.1"/>
    </source>
</evidence>
<gene>
    <name evidence="3" type="ORF">Q5H91_10570</name>
</gene>
<dbReference type="EMBL" id="JAUUDS010000005">
    <property type="protein sequence ID" value="MDP1027658.1"/>
    <property type="molecule type" value="Genomic_DNA"/>
</dbReference>
<sequence>MVRPIRIVTATLLPLALLVGGCAAKINGGDPRIATASTGTSEYAVPVASMLARKFNTVVRQQYDFSCGSAALATLLHYHYGLPRSETEVFTGMWREGDQAQIRRVGFSLLDMKRYLAENRLRADGYKVTLAAIEQRKLPGIALITTRGYRHFVVVKGIAGDNVLLGDPSLGLQTVSRAKFQAMWNGIYFVLNSATEVGTQNFNAVRQWQALARAPIGSPFLDPLSQQALTLSAPFYRDF</sequence>
<dbReference type="Gene3D" id="3.90.70.10">
    <property type="entry name" value="Cysteine proteinases"/>
    <property type="match status" value="1"/>
</dbReference>
<dbReference type="Pfam" id="PF03412">
    <property type="entry name" value="Peptidase_C39"/>
    <property type="match status" value="1"/>
</dbReference>
<organism evidence="3 4">
    <name type="scientific">Sphingomonas aurea</name>
    <dbReference type="NCBI Taxonomy" id="3063994"/>
    <lineage>
        <taxon>Bacteria</taxon>
        <taxon>Pseudomonadati</taxon>
        <taxon>Pseudomonadota</taxon>
        <taxon>Alphaproteobacteria</taxon>
        <taxon>Sphingomonadales</taxon>
        <taxon>Sphingomonadaceae</taxon>
        <taxon>Sphingomonas</taxon>
    </lineage>
</organism>
<protein>
    <submittedName>
        <fullName evidence="3">C39 family peptidase</fullName>
    </submittedName>
</protein>
<feature type="signal peptide" evidence="1">
    <location>
        <begin position="1"/>
        <end position="24"/>
    </location>
</feature>